<dbReference type="Pfam" id="PF00324">
    <property type="entry name" value="AA_permease"/>
    <property type="match status" value="1"/>
</dbReference>
<dbReference type="GO" id="GO:0015377">
    <property type="term" value="F:chloride:monoatomic cation symporter activity"/>
    <property type="evidence" value="ECO:0007669"/>
    <property type="project" value="InterPro"/>
</dbReference>
<protein>
    <submittedName>
        <fullName evidence="10">Amino acid permease</fullName>
    </submittedName>
</protein>
<feature type="transmembrane region" description="Helical" evidence="7">
    <location>
        <begin position="141"/>
        <end position="162"/>
    </location>
</feature>
<evidence type="ECO:0000256" key="6">
    <source>
        <dbReference type="ARBA" id="ARBA00023136"/>
    </source>
</evidence>
<feature type="domain" description="SLC12A transporter C-terminal" evidence="9">
    <location>
        <begin position="468"/>
        <end position="550"/>
    </location>
</feature>
<comment type="similarity">
    <text evidence="2">Belongs to the SLC12A transporter family.</text>
</comment>
<reference evidence="10 11" key="1">
    <citation type="submission" date="2019-02" db="EMBL/GenBank/DDBJ databases">
        <title>Deep-cultivation of Planctomycetes and their phenomic and genomic characterization uncovers novel biology.</title>
        <authorList>
            <person name="Wiegand S."/>
            <person name="Jogler M."/>
            <person name="Boedeker C."/>
            <person name="Pinto D."/>
            <person name="Vollmers J."/>
            <person name="Rivas-Marin E."/>
            <person name="Kohn T."/>
            <person name="Peeters S.H."/>
            <person name="Heuer A."/>
            <person name="Rast P."/>
            <person name="Oberbeckmann S."/>
            <person name="Bunk B."/>
            <person name="Jeske O."/>
            <person name="Meyerdierks A."/>
            <person name="Storesund J.E."/>
            <person name="Kallscheuer N."/>
            <person name="Luecker S."/>
            <person name="Lage O.M."/>
            <person name="Pohl T."/>
            <person name="Merkel B.J."/>
            <person name="Hornburger P."/>
            <person name="Mueller R.-W."/>
            <person name="Bruemmer F."/>
            <person name="Labrenz M."/>
            <person name="Spormann A.M."/>
            <person name="Op Den Camp H."/>
            <person name="Overmann J."/>
            <person name="Amann R."/>
            <person name="Jetten M.S.M."/>
            <person name="Mascher T."/>
            <person name="Medema M.H."/>
            <person name="Devos D.P."/>
            <person name="Kaster A.-K."/>
            <person name="Ovreas L."/>
            <person name="Rohde M."/>
            <person name="Galperin M.Y."/>
            <person name="Jogler C."/>
        </authorList>
    </citation>
    <scope>NUCLEOTIDE SEQUENCE [LARGE SCALE GENOMIC DNA]</scope>
    <source>
        <strain evidence="10 11">Poly51</strain>
    </source>
</reference>
<feature type="transmembrane region" description="Helical" evidence="7">
    <location>
        <begin position="213"/>
        <end position="235"/>
    </location>
</feature>
<evidence type="ECO:0000313" key="11">
    <source>
        <dbReference type="Proteomes" id="UP000318288"/>
    </source>
</evidence>
<dbReference type="InterPro" id="IPR004842">
    <property type="entry name" value="SLC12A_fam"/>
</dbReference>
<evidence type="ECO:0000256" key="4">
    <source>
        <dbReference type="ARBA" id="ARBA00022692"/>
    </source>
</evidence>
<feature type="transmembrane region" description="Helical" evidence="7">
    <location>
        <begin position="34"/>
        <end position="57"/>
    </location>
</feature>
<feature type="domain" description="Amino acid permease/ SLC12A" evidence="8">
    <location>
        <begin position="5"/>
        <end position="448"/>
    </location>
</feature>
<dbReference type="GO" id="GO:0016020">
    <property type="term" value="C:membrane"/>
    <property type="evidence" value="ECO:0007669"/>
    <property type="project" value="UniProtKB-SubCell"/>
</dbReference>
<dbReference type="Pfam" id="PF03522">
    <property type="entry name" value="SLC12"/>
    <property type="match status" value="1"/>
</dbReference>
<dbReference type="PANTHER" id="PTHR11827">
    <property type="entry name" value="SOLUTE CARRIER FAMILY 12, CATION COTRANSPORTERS"/>
    <property type="match status" value="1"/>
</dbReference>
<organism evidence="10 11">
    <name type="scientific">Rubripirellula tenax</name>
    <dbReference type="NCBI Taxonomy" id="2528015"/>
    <lineage>
        <taxon>Bacteria</taxon>
        <taxon>Pseudomonadati</taxon>
        <taxon>Planctomycetota</taxon>
        <taxon>Planctomycetia</taxon>
        <taxon>Pirellulales</taxon>
        <taxon>Pirellulaceae</taxon>
        <taxon>Rubripirellula</taxon>
    </lineage>
</organism>
<feature type="transmembrane region" description="Helical" evidence="7">
    <location>
        <begin position="78"/>
        <end position="100"/>
    </location>
</feature>
<dbReference type="InterPro" id="IPR004841">
    <property type="entry name" value="AA-permease/SLC12A_dom"/>
</dbReference>
<evidence type="ECO:0000259" key="8">
    <source>
        <dbReference type="Pfam" id="PF00324"/>
    </source>
</evidence>
<keyword evidence="5 7" id="KW-1133">Transmembrane helix</keyword>
<keyword evidence="11" id="KW-1185">Reference proteome</keyword>
<keyword evidence="3" id="KW-0813">Transport</keyword>
<name>A0A5C6F557_9BACT</name>
<accession>A0A5C6F557</accession>
<dbReference type="FunFam" id="1.20.1740.10:FF:000013">
    <property type="entry name" value="Solute carrier family 12 member"/>
    <property type="match status" value="1"/>
</dbReference>
<comment type="subcellular location">
    <subcellularLocation>
        <location evidence="1">Membrane</location>
        <topology evidence="1">Multi-pass membrane protein</topology>
    </subcellularLocation>
</comment>
<dbReference type="InterPro" id="IPR018491">
    <property type="entry name" value="SLC12_C"/>
</dbReference>
<feature type="transmembrane region" description="Helical" evidence="7">
    <location>
        <begin position="182"/>
        <end position="201"/>
    </location>
</feature>
<dbReference type="EMBL" id="SJPW01000004">
    <property type="protein sequence ID" value="TWU54581.1"/>
    <property type="molecule type" value="Genomic_DNA"/>
</dbReference>
<feature type="transmembrane region" description="Helical" evidence="7">
    <location>
        <begin position="112"/>
        <end position="134"/>
    </location>
</feature>
<keyword evidence="6 7" id="KW-0472">Membrane</keyword>
<dbReference type="OrthoDB" id="3181223at2"/>
<dbReference type="AlphaFoldDB" id="A0A5C6F557"/>
<gene>
    <name evidence="10" type="ORF">Poly51_33000</name>
</gene>
<evidence type="ECO:0000256" key="5">
    <source>
        <dbReference type="ARBA" id="ARBA00022989"/>
    </source>
</evidence>
<dbReference type="PANTHER" id="PTHR11827:SF72">
    <property type="entry name" value="GH08340P"/>
    <property type="match status" value="1"/>
</dbReference>
<feature type="transmembrane region" description="Helical" evidence="7">
    <location>
        <begin position="313"/>
        <end position="330"/>
    </location>
</feature>
<proteinExistence type="inferred from homology"/>
<evidence type="ECO:0000256" key="3">
    <source>
        <dbReference type="ARBA" id="ARBA00022448"/>
    </source>
</evidence>
<feature type="transmembrane region" description="Helical" evidence="7">
    <location>
        <begin position="336"/>
        <end position="357"/>
    </location>
</feature>
<evidence type="ECO:0000256" key="1">
    <source>
        <dbReference type="ARBA" id="ARBA00004141"/>
    </source>
</evidence>
<evidence type="ECO:0000313" key="10">
    <source>
        <dbReference type="EMBL" id="TWU54581.1"/>
    </source>
</evidence>
<evidence type="ECO:0000259" key="9">
    <source>
        <dbReference type="Pfam" id="PF03522"/>
    </source>
</evidence>
<feature type="transmembrane region" description="Helical" evidence="7">
    <location>
        <begin position="5"/>
        <end position="22"/>
    </location>
</feature>
<sequence>MFGGVFTPCTLTILGVIMFLRFGQVVGQAGVLHAVLIVLAAKSITTLTTLSLSAIATNTRVKGGGAYYLISRSLGVEFGGAIGILFFTAQAISVAMYIIGFTEAFAVTFPNWSAHFVAIASLVNLITFLCVYVGAGWTIKVQYFILAVLVMALASFYAGAIADFSPAYLQTNLTSNFLPGENWFTMFALFFPAVTGIMAGANMSGDLANPSRAIPRGTLLAIAVTAVVYLSQALLLGCARPSEELISNNMVIRDIAIWPMAITAGVFAATLSSALGSMMGAPRILQAFARDEIFRSLSFFGVGSGFTNEPRRATVLTFAIAQICILLGDLNAIAPIITMFFMITYGLLNLATFYEAITKNPSYRPTFKYSHWSTSLAGSLGCLGVMFLVNWKWALGSILFIGGLHWFIRSREIESRWGDLQSGVIFERARKALLRLEVEAYHPKNWRPIIMALSGTGWTRSHIPIYGHWLTSGHGMLTLAHVVSGDIEDHAERRDRYEKVLRNFIAKEQLEAFPAVTCNALLSDGIESLIQCSGIGGLRPNTVLLGWPRDESKSEAFGANIRLIARMNRSILAMRFLSYRSEDPDADDGSDVDEHWKIPTGTIDVWWRGMENGALMMLLAHLLNRNSGWRENPIRVMRVVENEEGKGEVLKHLVELGASSRITIIPEVVVSSRPPSEVIAEASASAAIVLLGFQTPEEGKEMELYRRMEDLAGDLPRILFVDSAGGMALES</sequence>
<feature type="transmembrane region" description="Helical" evidence="7">
    <location>
        <begin position="369"/>
        <end position="387"/>
    </location>
</feature>
<dbReference type="Gene3D" id="1.20.1740.10">
    <property type="entry name" value="Amino acid/polyamine transporter I"/>
    <property type="match status" value="1"/>
</dbReference>
<keyword evidence="4 7" id="KW-0812">Transmembrane</keyword>
<feature type="transmembrane region" description="Helical" evidence="7">
    <location>
        <begin position="255"/>
        <end position="275"/>
    </location>
</feature>
<comment type="caution">
    <text evidence="10">The sequence shown here is derived from an EMBL/GenBank/DDBJ whole genome shotgun (WGS) entry which is preliminary data.</text>
</comment>
<dbReference type="Proteomes" id="UP000318288">
    <property type="component" value="Unassembled WGS sequence"/>
</dbReference>
<evidence type="ECO:0000256" key="7">
    <source>
        <dbReference type="SAM" id="Phobius"/>
    </source>
</evidence>
<evidence type="ECO:0000256" key="2">
    <source>
        <dbReference type="ARBA" id="ARBA00010593"/>
    </source>
</evidence>